<dbReference type="EMBL" id="LZKJ01000165">
    <property type="protein sequence ID" value="OBI42718.1"/>
    <property type="molecule type" value="Genomic_DNA"/>
</dbReference>
<keyword evidence="1" id="KW-0472">Membrane</keyword>
<feature type="transmembrane region" description="Helical" evidence="1">
    <location>
        <begin position="290"/>
        <end position="307"/>
    </location>
</feature>
<feature type="transmembrane region" description="Helical" evidence="1">
    <location>
        <begin position="202"/>
        <end position="231"/>
    </location>
</feature>
<feature type="transmembrane region" description="Helical" evidence="1">
    <location>
        <begin position="358"/>
        <end position="384"/>
    </location>
</feature>
<evidence type="ECO:0000256" key="1">
    <source>
        <dbReference type="SAM" id="Phobius"/>
    </source>
</evidence>
<feature type="transmembrane region" description="Helical" evidence="1">
    <location>
        <begin position="313"/>
        <end position="331"/>
    </location>
</feature>
<evidence type="ECO:0000313" key="3">
    <source>
        <dbReference type="Proteomes" id="UP000093592"/>
    </source>
</evidence>
<dbReference type="OrthoDB" id="9802377at2"/>
<dbReference type="AlphaFoldDB" id="A0A1A2YZ95"/>
<comment type="caution">
    <text evidence="2">The sequence shown here is derived from an EMBL/GenBank/DDBJ whole genome shotgun (WGS) entry which is preliminary data.</text>
</comment>
<feature type="transmembrane region" description="Helical" evidence="1">
    <location>
        <begin position="472"/>
        <end position="493"/>
    </location>
</feature>
<feature type="transmembrane region" description="Helical" evidence="1">
    <location>
        <begin position="442"/>
        <end position="466"/>
    </location>
</feature>
<accession>A0A1A2YZ95</accession>
<keyword evidence="1" id="KW-0812">Transmembrane</keyword>
<name>A0A1A2YZ95_9MYCO</name>
<evidence type="ECO:0000313" key="2">
    <source>
        <dbReference type="EMBL" id="OBI42718.1"/>
    </source>
</evidence>
<dbReference type="RefSeq" id="WP_065015753.1">
    <property type="nucleotide sequence ID" value="NZ_LZKJ01000165.1"/>
</dbReference>
<feature type="transmembrane region" description="Helical" evidence="1">
    <location>
        <begin position="259"/>
        <end position="278"/>
    </location>
</feature>
<keyword evidence="1" id="KW-1133">Transmembrane helix</keyword>
<gene>
    <name evidence="2" type="ORF">A5707_05970</name>
</gene>
<dbReference type="Proteomes" id="UP000093592">
    <property type="component" value="Unassembled WGS sequence"/>
</dbReference>
<reference evidence="3" key="1">
    <citation type="submission" date="2016-06" db="EMBL/GenBank/DDBJ databases">
        <authorList>
            <person name="Sutton G."/>
            <person name="Brinkac L."/>
            <person name="Sanka R."/>
            <person name="Adams M."/>
            <person name="Lau E."/>
            <person name="Sam S."/>
            <person name="Sreng N."/>
            <person name="Him V."/>
            <person name="Kerleguer A."/>
            <person name="Cheng S."/>
        </authorList>
    </citation>
    <scope>NUCLEOTIDE SEQUENCE [LARGE SCALE GENOMIC DNA]</scope>
    <source>
        <strain evidence="3">E861</strain>
    </source>
</reference>
<proteinExistence type="predicted"/>
<sequence>MPDWTYQPLSPIANAVLGERRTQTLALRFLAFLVTRAGGRRWIPWVFDHPPVPPRFIGRLGASVPLSVAREAVAVLPVQGASVIEIGPVTADDVKTVRVATADRRCPVIAMTSVPEVADAVAPYVDAVTDGSDPHLIHLDTPRVSVALDALSDASATVLARPGVLVAAGPGWFQRVIEASIPTSAPPGWRDVPANPRRWPGWLWGVIVGVGMIAAGLGAAAIALGPVLLWYDRAYLSRSVADLHDINHHLIGFLQHDRLTMAGNMIGIGVLYLGLAWGGLRQGYRWARNAFLISGLITFLTLFYFLVTGFVEPMHTLVVVALFPMFVLAVWHPPADAHWPPIVDGPEMQRRRALWGQLIMIGVGAGLTVAGIVISTVGLTTVFVPTDLEFLATSSADLQARNESLLPFIAHDRAGFGGALIGAGLAVLLISLWGWRRGQRWVWWSLLLGCFFGTAPALTIHVAIGYTHFEHLLPVYVLVLAVICSLMLSRPYLTAPVGHR</sequence>
<feature type="transmembrane region" description="Helical" evidence="1">
    <location>
        <begin position="414"/>
        <end position="435"/>
    </location>
</feature>
<organism evidence="2 3">
    <name type="scientific">Mycobacterium kyorinense</name>
    <dbReference type="NCBI Taxonomy" id="487514"/>
    <lineage>
        <taxon>Bacteria</taxon>
        <taxon>Bacillati</taxon>
        <taxon>Actinomycetota</taxon>
        <taxon>Actinomycetes</taxon>
        <taxon>Mycobacteriales</taxon>
        <taxon>Mycobacteriaceae</taxon>
        <taxon>Mycobacterium</taxon>
    </lineage>
</organism>
<protein>
    <submittedName>
        <fullName evidence="2">Uncharacterized protein</fullName>
    </submittedName>
</protein>